<feature type="domain" description="NAD(P)-binding" evidence="1">
    <location>
        <begin position="75"/>
        <end position="238"/>
    </location>
</feature>
<dbReference type="EMBL" id="KB446547">
    <property type="protein sequence ID" value="EME38325.1"/>
    <property type="molecule type" value="Genomic_DNA"/>
</dbReference>
<keyword evidence="3" id="KW-1185">Reference proteome</keyword>
<accession>N1PDP0</accession>
<dbReference type="SUPFAM" id="SSF51735">
    <property type="entry name" value="NAD(P)-binding Rossmann-fold domains"/>
    <property type="match status" value="1"/>
</dbReference>
<dbReference type="STRING" id="675120.N1PDP0"/>
<name>N1PDP0_DOTSN</name>
<dbReference type="InterPro" id="IPR051606">
    <property type="entry name" value="Polyketide_Oxido-like"/>
</dbReference>
<proteinExistence type="predicted"/>
<dbReference type="PANTHER" id="PTHR43355">
    <property type="entry name" value="FLAVIN REDUCTASE (NADPH)"/>
    <property type="match status" value="1"/>
</dbReference>
<dbReference type="OrthoDB" id="10254221at2759"/>
<reference evidence="3" key="1">
    <citation type="journal article" date="2012" name="PLoS Genet.">
        <title>The genomes of the fungal plant pathogens Cladosporium fulvum and Dothistroma septosporum reveal adaptation to different hosts and lifestyles but also signatures of common ancestry.</title>
        <authorList>
            <person name="de Wit P.J.G.M."/>
            <person name="van der Burgt A."/>
            <person name="Oekmen B."/>
            <person name="Stergiopoulos I."/>
            <person name="Abd-Elsalam K.A."/>
            <person name="Aerts A.L."/>
            <person name="Bahkali A.H."/>
            <person name="Beenen H.G."/>
            <person name="Chettri P."/>
            <person name="Cox M.P."/>
            <person name="Datema E."/>
            <person name="de Vries R.P."/>
            <person name="Dhillon B."/>
            <person name="Ganley A.R."/>
            <person name="Griffiths S.A."/>
            <person name="Guo Y."/>
            <person name="Hamelin R.C."/>
            <person name="Henrissat B."/>
            <person name="Kabir M.S."/>
            <person name="Jashni M.K."/>
            <person name="Kema G."/>
            <person name="Klaubauf S."/>
            <person name="Lapidus A."/>
            <person name="Levasseur A."/>
            <person name="Lindquist E."/>
            <person name="Mehrabi R."/>
            <person name="Ohm R.A."/>
            <person name="Owen T.J."/>
            <person name="Salamov A."/>
            <person name="Schwelm A."/>
            <person name="Schijlen E."/>
            <person name="Sun H."/>
            <person name="van den Burg H.A."/>
            <person name="van Ham R.C.H.J."/>
            <person name="Zhang S."/>
            <person name="Goodwin S.B."/>
            <person name="Grigoriev I.V."/>
            <person name="Collemare J."/>
            <person name="Bradshaw R.E."/>
        </authorList>
    </citation>
    <scope>NUCLEOTIDE SEQUENCE [LARGE SCALE GENOMIC DNA]</scope>
    <source>
        <strain evidence="3">NZE10 / CBS 128990</strain>
    </source>
</reference>
<dbReference type="InterPro" id="IPR036291">
    <property type="entry name" value="NAD(P)-bd_dom_sf"/>
</dbReference>
<dbReference type="Pfam" id="PF13460">
    <property type="entry name" value="NAD_binding_10"/>
    <property type="match status" value="1"/>
</dbReference>
<evidence type="ECO:0000259" key="1">
    <source>
        <dbReference type="Pfam" id="PF13460"/>
    </source>
</evidence>
<dbReference type="Proteomes" id="UP000016933">
    <property type="component" value="Unassembled WGS sequence"/>
</dbReference>
<dbReference type="InterPro" id="IPR016040">
    <property type="entry name" value="NAD(P)-bd_dom"/>
</dbReference>
<dbReference type="HOGENOM" id="CLU_066059_0_0_1"/>
<evidence type="ECO:0000313" key="3">
    <source>
        <dbReference type="Proteomes" id="UP000016933"/>
    </source>
</evidence>
<dbReference type="AlphaFoldDB" id="N1PDP0"/>
<dbReference type="PANTHER" id="PTHR43355:SF7">
    <property type="entry name" value="NAD(P)-BINDING DOMAIN-CONTAINING PROTEIN"/>
    <property type="match status" value="1"/>
</dbReference>
<organism evidence="2 3">
    <name type="scientific">Dothistroma septosporum (strain NZE10 / CBS 128990)</name>
    <name type="common">Red band needle blight fungus</name>
    <name type="synonym">Mycosphaerella pini</name>
    <dbReference type="NCBI Taxonomy" id="675120"/>
    <lineage>
        <taxon>Eukaryota</taxon>
        <taxon>Fungi</taxon>
        <taxon>Dikarya</taxon>
        <taxon>Ascomycota</taxon>
        <taxon>Pezizomycotina</taxon>
        <taxon>Dothideomycetes</taxon>
        <taxon>Dothideomycetidae</taxon>
        <taxon>Mycosphaerellales</taxon>
        <taxon>Mycosphaerellaceae</taxon>
        <taxon>Dothistroma</taxon>
    </lineage>
</organism>
<evidence type="ECO:0000313" key="2">
    <source>
        <dbReference type="EMBL" id="EME38325.1"/>
    </source>
</evidence>
<dbReference type="eggNOG" id="ENOG502SP03">
    <property type="taxonomic scope" value="Eukaryota"/>
</dbReference>
<reference evidence="2 3" key="2">
    <citation type="journal article" date="2012" name="PLoS Pathog.">
        <title>Diverse lifestyles and strategies of plant pathogenesis encoded in the genomes of eighteen Dothideomycetes fungi.</title>
        <authorList>
            <person name="Ohm R.A."/>
            <person name="Feau N."/>
            <person name="Henrissat B."/>
            <person name="Schoch C.L."/>
            <person name="Horwitz B.A."/>
            <person name="Barry K.W."/>
            <person name="Condon B.J."/>
            <person name="Copeland A.C."/>
            <person name="Dhillon B."/>
            <person name="Glaser F."/>
            <person name="Hesse C.N."/>
            <person name="Kosti I."/>
            <person name="LaButti K."/>
            <person name="Lindquist E.A."/>
            <person name="Lucas S."/>
            <person name="Salamov A.A."/>
            <person name="Bradshaw R.E."/>
            <person name="Ciuffetti L."/>
            <person name="Hamelin R.C."/>
            <person name="Kema G.H.J."/>
            <person name="Lawrence C."/>
            <person name="Scott J.A."/>
            <person name="Spatafora J.W."/>
            <person name="Turgeon B.G."/>
            <person name="de Wit P.J.G.M."/>
            <person name="Zhong S."/>
            <person name="Goodwin S.B."/>
            <person name="Grigoriev I.V."/>
        </authorList>
    </citation>
    <scope>NUCLEOTIDE SEQUENCE [LARGE SCALE GENOMIC DNA]</scope>
    <source>
        <strain evidence="3">NZE10 / CBS 128990</strain>
    </source>
</reference>
<sequence length="327" mass="36090">MVFSTSYWSQYCTTDPFEGKGSIECNHTRQRAKQVRPGSASTGTYLLDQQRCISRTSHICWTVRHTVDMIVLLLGATGNLGSRLVPALLAHGHSVVAYVRSPVKLRSLLPQPILDCIATEQGDAFDTASVANALRRRDCEALVNTAGTRESPWKEQTLGKLVASVITASITVGQERRKPLRSWIVGGMGSLDYPGTDHKIQDYMPAWMTEHHLGTEAVIRGVSVSDVEWSLLCVAMLYPRSDCIELHSRPQKRNLLVATSTPPAWEDHWIRSVPLVGPYLNLVPVIRSYACFLEDVAELLAEDLANDGSPYIGHLVGFKATIHTKSA</sequence>
<dbReference type="Gene3D" id="3.40.50.720">
    <property type="entry name" value="NAD(P)-binding Rossmann-like Domain"/>
    <property type="match status" value="1"/>
</dbReference>
<dbReference type="OMA" id="VARIPWI"/>
<gene>
    <name evidence="2" type="ORF">DOTSEDRAFT_48581</name>
</gene>
<protein>
    <recommendedName>
        <fullName evidence="1">NAD(P)-binding domain-containing protein</fullName>
    </recommendedName>
</protein>
<dbReference type="GO" id="GO:0016646">
    <property type="term" value="F:oxidoreductase activity, acting on the CH-NH group of donors, NAD or NADP as acceptor"/>
    <property type="evidence" value="ECO:0007669"/>
    <property type="project" value="TreeGrafter"/>
</dbReference>